<gene>
    <name evidence="1" type="ORF">RA11412_1479</name>
</gene>
<dbReference type="Proteomes" id="UP000250241">
    <property type="component" value="Chromosome"/>
</dbReference>
<accession>A0A2Z5QZA9</accession>
<sequence length="55" mass="5846">MGTSADHEVVVIGVFTGMIQAEQGVVVGAETFQQGQQFPVDTMVCSVSSLRFPTQ</sequence>
<reference evidence="1 2" key="1">
    <citation type="submission" date="2016-10" db="EMBL/GenBank/DDBJ databases">
        <title>Genome sequence of Rothia aeria strain JCM11412.</title>
        <authorList>
            <person name="Nambu T."/>
        </authorList>
    </citation>
    <scope>NUCLEOTIDE SEQUENCE [LARGE SCALE GENOMIC DNA]</scope>
    <source>
        <strain evidence="1 2">JCM 11412</strain>
    </source>
</reference>
<dbReference type="KEGG" id="raj:RA11412_1479"/>
<dbReference type="EMBL" id="AP017895">
    <property type="protein sequence ID" value="BAV87778.1"/>
    <property type="molecule type" value="Genomic_DNA"/>
</dbReference>
<keyword evidence="2" id="KW-1185">Reference proteome</keyword>
<organism evidence="1 2">
    <name type="scientific">Rothia aeria</name>
    <dbReference type="NCBI Taxonomy" id="172042"/>
    <lineage>
        <taxon>Bacteria</taxon>
        <taxon>Bacillati</taxon>
        <taxon>Actinomycetota</taxon>
        <taxon>Actinomycetes</taxon>
        <taxon>Micrococcales</taxon>
        <taxon>Micrococcaceae</taxon>
        <taxon>Rothia</taxon>
    </lineage>
</organism>
<evidence type="ECO:0000313" key="2">
    <source>
        <dbReference type="Proteomes" id="UP000250241"/>
    </source>
</evidence>
<name>A0A2Z5QZA9_9MICC</name>
<proteinExistence type="predicted"/>
<evidence type="ECO:0000313" key="1">
    <source>
        <dbReference type="EMBL" id="BAV87778.1"/>
    </source>
</evidence>
<dbReference type="AlphaFoldDB" id="A0A2Z5QZA9"/>
<protein>
    <submittedName>
        <fullName evidence="1">Uncharacterized protein</fullName>
    </submittedName>
</protein>